<dbReference type="Proteomes" id="UP000256601">
    <property type="component" value="Unassembled WGS sequence"/>
</dbReference>
<dbReference type="PANTHER" id="PTHR12499:SF0">
    <property type="entry name" value="OPTIC ATROPHY 3 PROTEIN"/>
    <property type="match status" value="1"/>
</dbReference>
<comment type="similarity">
    <text evidence="1">Belongs to the OPA3 family.</text>
</comment>
<dbReference type="EMBL" id="KZ857324">
    <property type="protein sequence ID" value="RDW29213.1"/>
    <property type="molecule type" value="Genomic_DNA"/>
</dbReference>
<dbReference type="Proteomes" id="UP000182444">
    <property type="component" value="Chromosome 1F"/>
</dbReference>
<dbReference type="GO" id="GO:0019216">
    <property type="term" value="P:regulation of lipid metabolic process"/>
    <property type="evidence" value="ECO:0007669"/>
    <property type="project" value="TreeGrafter"/>
</dbReference>
<dbReference type="OrthoDB" id="2129069at2759"/>
<dbReference type="GeneID" id="2907761"/>
<dbReference type="VEuPathDB" id="FungiDB:YALI0_F02871g"/>
<dbReference type="Pfam" id="PF07047">
    <property type="entry name" value="OPA3"/>
    <property type="match status" value="1"/>
</dbReference>
<evidence type="ECO:0000313" key="6">
    <source>
        <dbReference type="EMBL" id="AOW06560.1"/>
    </source>
</evidence>
<dbReference type="GO" id="GO:0005739">
    <property type="term" value="C:mitochondrion"/>
    <property type="evidence" value="ECO:0007669"/>
    <property type="project" value="TreeGrafter"/>
</dbReference>
<reference evidence="7 9" key="2">
    <citation type="submission" date="2018-07" db="EMBL/GenBank/DDBJ databases">
        <title>Draft Genome Assemblies for Five Robust Yarrowia lipolytica Strains Exhibiting High Lipid Production and Pentose Sugar Utilization and Sugar Alcohol Secretion from Undetoxified Lignocellulosic Biomass Hydrolysates.</title>
        <authorList>
            <consortium name="DOE Joint Genome Institute"/>
            <person name="Walker C."/>
            <person name="Ryu S."/>
            <person name="Na H."/>
            <person name="Zane M."/>
            <person name="LaButti K."/>
            <person name="Lipzen A."/>
            <person name="Haridas S."/>
            <person name="Barry K."/>
            <person name="Grigoriev I.V."/>
            <person name="Quarterman J."/>
            <person name="Slininger P."/>
            <person name="Dien B."/>
            <person name="Trinh C.T."/>
        </authorList>
    </citation>
    <scope>NUCLEOTIDE SEQUENCE [LARGE SCALE GENOMIC DNA]</scope>
    <source>
        <strain evidence="7 9">YB392</strain>
    </source>
</reference>
<evidence type="ECO:0000256" key="3">
    <source>
        <dbReference type="SAM" id="Coils"/>
    </source>
</evidence>
<feature type="region of interest" description="Disordered" evidence="4">
    <location>
        <begin position="192"/>
        <end position="221"/>
    </location>
</feature>
<keyword evidence="2 3" id="KW-0175">Coiled coil</keyword>
<protein>
    <submittedName>
        <fullName evidence="7">Optic atrophy 3 protein-domain-containing protein</fullName>
    </submittedName>
</protein>
<accession>A0A1H6PMI1</accession>
<evidence type="ECO:0000313" key="7">
    <source>
        <dbReference type="EMBL" id="RDW29213.1"/>
    </source>
</evidence>
<feature type="chain" id="PRO_5036020516" evidence="5">
    <location>
        <begin position="18"/>
        <end position="221"/>
    </location>
</feature>
<dbReference type="VEuPathDB" id="FungiDB:YALI1_F04106g"/>
<sequence length="221" mass="24712">MSGIALKLTSLLVRTIAKPMATAIKGQAKQHPRFKQICISLAQRLHQTDTNLKMRLMGKSTFKVRPLNEAKAIESGATFVAEGFIFSVAGGLILYESFRARRKELNRRETVADDIETLQDEIEWLKEKLVKRKLLEDDYKAPEGLNPQHLVVDKDTNKVSKRVREVAETAGEATPSPTVPKLSTMDNIQKLVENHNKPGHESKVIHPESPVPKNAVSAKEN</sequence>
<proteinExistence type="inferred from homology"/>
<evidence type="ECO:0000256" key="5">
    <source>
        <dbReference type="SAM" id="SignalP"/>
    </source>
</evidence>
<evidence type="ECO:0000256" key="2">
    <source>
        <dbReference type="ARBA" id="ARBA00023054"/>
    </source>
</evidence>
<gene>
    <name evidence="7" type="ORF">B0I71DRAFT_126182</name>
    <name evidence="6" type="ORF">YALI1_F04106g</name>
</gene>
<dbReference type="eggNOG" id="KOG3335">
    <property type="taxonomic scope" value="Eukaryota"/>
</dbReference>
<keyword evidence="5" id="KW-0732">Signal</keyword>
<evidence type="ECO:0000256" key="1">
    <source>
        <dbReference type="ARBA" id="ARBA00007584"/>
    </source>
</evidence>
<evidence type="ECO:0000313" key="9">
    <source>
        <dbReference type="Proteomes" id="UP000256601"/>
    </source>
</evidence>
<organism evidence="6 8">
    <name type="scientific">Yarrowia lipolytica</name>
    <name type="common">Candida lipolytica</name>
    <dbReference type="NCBI Taxonomy" id="4952"/>
    <lineage>
        <taxon>Eukaryota</taxon>
        <taxon>Fungi</taxon>
        <taxon>Dikarya</taxon>
        <taxon>Ascomycota</taxon>
        <taxon>Saccharomycotina</taxon>
        <taxon>Dipodascomycetes</taxon>
        <taxon>Dipodascales</taxon>
        <taxon>Dipodascales incertae sedis</taxon>
        <taxon>Yarrowia</taxon>
    </lineage>
</organism>
<evidence type="ECO:0000256" key="4">
    <source>
        <dbReference type="SAM" id="MobiDB-lite"/>
    </source>
</evidence>
<dbReference type="AlphaFoldDB" id="A0A1H6PMI1"/>
<name>A0A1H6PMI1_YARLL</name>
<dbReference type="KEGG" id="yli:2907761"/>
<evidence type="ECO:0000313" key="8">
    <source>
        <dbReference type="Proteomes" id="UP000182444"/>
    </source>
</evidence>
<feature type="compositionally biased region" description="Basic and acidic residues" evidence="4">
    <location>
        <begin position="192"/>
        <end position="206"/>
    </location>
</feature>
<dbReference type="PANTHER" id="PTHR12499">
    <property type="entry name" value="OPTIC ATROPHY 3 PROTEIN OPA3"/>
    <property type="match status" value="1"/>
</dbReference>
<feature type="signal peptide" evidence="5">
    <location>
        <begin position="1"/>
        <end position="17"/>
    </location>
</feature>
<dbReference type="RefSeq" id="XP_504923.1">
    <property type="nucleotide sequence ID" value="XM_504923.1"/>
</dbReference>
<feature type="coiled-coil region" evidence="3">
    <location>
        <begin position="101"/>
        <end position="128"/>
    </location>
</feature>
<dbReference type="EMBL" id="CP017558">
    <property type="protein sequence ID" value="AOW06560.1"/>
    <property type="molecule type" value="Genomic_DNA"/>
</dbReference>
<reference evidence="6 8" key="1">
    <citation type="journal article" date="2016" name="PLoS ONE">
        <title>Sequence Assembly of Yarrowia lipolytica Strain W29/CLIB89 Shows Transposable Element Diversity.</title>
        <authorList>
            <person name="Magnan C."/>
            <person name="Yu J."/>
            <person name="Chang I."/>
            <person name="Jahn E."/>
            <person name="Kanomata Y."/>
            <person name="Wu J."/>
            <person name="Zeller M."/>
            <person name="Oakes M."/>
            <person name="Baldi P."/>
            <person name="Sandmeyer S."/>
        </authorList>
    </citation>
    <scope>NUCLEOTIDE SEQUENCE [LARGE SCALE GENOMIC DNA]</scope>
    <source>
        <strain evidence="6">CLIB89</strain>
        <strain evidence="8">CLIB89(W29)</strain>
    </source>
</reference>
<dbReference type="InterPro" id="IPR010754">
    <property type="entry name" value="OPA3-like"/>
</dbReference>